<evidence type="ECO:0008006" key="3">
    <source>
        <dbReference type="Google" id="ProtNLM"/>
    </source>
</evidence>
<accession>A0A5N4BJK8</accession>
<organism evidence="1 2">
    <name type="scientific">Chryseobacterium viscerum</name>
    <dbReference type="NCBI Taxonomy" id="1037377"/>
    <lineage>
        <taxon>Bacteria</taxon>
        <taxon>Pseudomonadati</taxon>
        <taxon>Bacteroidota</taxon>
        <taxon>Flavobacteriia</taxon>
        <taxon>Flavobacteriales</taxon>
        <taxon>Weeksellaceae</taxon>
        <taxon>Chryseobacterium group</taxon>
        <taxon>Chryseobacterium</taxon>
    </lineage>
</organism>
<dbReference type="Proteomes" id="UP000326384">
    <property type="component" value="Unassembled WGS sequence"/>
</dbReference>
<dbReference type="EMBL" id="VTPV01000019">
    <property type="protein sequence ID" value="KAB1228617.1"/>
    <property type="molecule type" value="Genomic_DNA"/>
</dbReference>
<evidence type="ECO:0000313" key="1">
    <source>
        <dbReference type="EMBL" id="KAB1228617.1"/>
    </source>
</evidence>
<protein>
    <recommendedName>
        <fullName evidence="3">DUF4251 domain-containing protein</fullName>
    </recommendedName>
</protein>
<dbReference type="RefSeq" id="WP_152291336.1">
    <property type="nucleotide sequence ID" value="NZ_VTPV01000019.1"/>
</dbReference>
<gene>
    <name evidence="1" type="ORF">F8D52_22045</name>
</gene>
<reference evidence="1 2" key="1">
    <citation type="journal article" date="2019" name="Stand. Genomic Sci.">
        <title>Draft Whole-Genome Sequence of a Novel Chryseobacterium viscerum Strain Isolated from Fresh Water at Dripping Springs, New Mexico.</title>
        <authorList>
            <person name="Kyndt J.A."/>
            <person name="Moore T.C."/>
        </authorList>
    </citation>
    <scope>NUCLEOTIDE SEQUENCE [LARGE SCALE GENOMIC DNA]</scope>
    <source>
        <strain evidence="1 2">DPS</strain>
    </source>
</reference>
<keyword evidence="2" id="KW-1185">Reference proteome</keyword>
<evidence type="ECO:0000313" key="2">
    <source>
        <dbReference type="Proteomes" id="UP000326384"/>
    </source>
</evidence>
<name>A0A5N4BJK8_9FLAO</name>
<sequence length="171" mass="19367">MYLKTPTLVMLLIFPCFMYSQQHIEKMIDKNPVYAIEGIGYNESGVKKLMNFSKLSAQGEDKGEIMLTNNEIEVTKNGIYRISVSSEINKTPKDKQQPIFAVHINGKEAFVARKGNLSAEGEYYFQIQLKKGDILSFSIVDEAMTAMEKNSLRISFTDPALITFSEQVVQH</sequence>
<comment type="caution">
    <text evidence="1">The sequence shown here is derived from an EMBL/GenBank/DDBJ whole genome shotgun (WGS) entry which is preliminary data.</text>
</comment>
<proteinExistence type="predicted"/>